<dbReference type="PROSITE" id="PS51257">
    <property type="entry name" value="PROKAR_LIPOPROTEIN"/>
    <property type="match status" value="1"/>
</dbReference>
<protein>
    <submittedName>
        <fullName evidence="2">Uncharacterized protein DUF3828</fullName>
    </submittedName>
</protein>
<evidence type="ECO:0000259" key="1">
    <source>
        <dbReference type="Pfam" id="PF12883"/>
    </source>
</evidence>
<dbReference type="EMBL" id="SNVX01000005">
    <property type="protein sequence ID" value="TDN58462.1"/>
    <property type="molecule type" value="Genomic_DNA"/>
</dbReference>
<proteinExistence type="predicted"/>
<sequence length="186" mass="20791">MKISSIGISLSRMIKEYLMRIILLITLALSGCASHIPTPEATVKAFYSFYLNAYVADNGADDLGSPQMQQYIARDTLAKLKDIHSIHEQEIISADYFTYSQDYAAEWIAALEVGGAEDYAGGKVLNVWLGIEEGKKSQLRDYLRLEDGRWKIYRVVSVSDGYEQNIFDDKAITAAKAYAETTPKSL</sequence>
<dbReference type="Gene3D" id="3.10.450.50">
    <property type="match status" value="1"/>
</dbReference>
<feature type="domain" description="DUF3828" evidence="1">
    <location>
        <begin position="39"/>
        <end position="158"/>
    </location>
</feature>
<keyword evidence="3" id="KW-1185">Reference proteome</keyword>
<name>A0A4V3BPE0_SCAGO</name>
<dbReference type="Pfam" id="PF12883">
    <property type="entry name" value="DUF3828"/>
    <property type="match status" value="1"/>
</dbReference>
<accession>A0A4V3BPE0</accession>
<organism evidence="2 3">
    <name type="scientific">Scandinavium goeteborgense</name>
    <dbReference type="NCBI Taxonomy" id="1851514"/>
    <lineage>
        <taxon>Bacteria</taxon>
        <taxon>Pseudomonadati</taxon>
        <taxon>Pseudomonadota</taxon>
        <taxon>Gammaproteobacteria</taxon>
        <taxon>Enterobacterales</taxon>
        <taxon>Enterobacteriaceae</taxon>
        <taxon>Scandinavium</taxon>
    </lineage>
</organism>
<dbReference type="AlphaFoldDB" id="A0A4V3BPE0"/>
<dbReference type="InterPro" id="IPR024289">
    <property type="entry name" value="DUF3828"/>
</dbReference>
<reference evidence="2 3" key="1">
    <citation type="submission" date="2019-03" db="EMBL/GenBank/DDBJ databases">
        <title>Genomic analyses of the natural microbiome of Caenorhabditis elegans.</title>
        <authorList>
            <person name="Samuel B."/>
        </authorList>
    </citation>
    <scope>NUCLEOTIDE SEQUENCE [LARGE SCALE GENOMIC DNA]</scope>
    <source>
        <strain evidence="2 3">BIGb0156</strain>
    </source>
</reference>
<comment type="caution">
    <text evidence="2">The sequence shown here is derived from an EMBL/GenBank/DDBJ whole genome shotgun (WGS) entry which is preliminary data.</text>
</comment>
<gene>
    <name evidence="2" type="ORF">EC847_10586</name>
</gene>
<evidence type="ECO:0000313" key="2">
    <source>
        <dbReference type="EMBL" id="TDN58462.1"/>
    </source>
</evidence>
<evidence type="ECO:0000313" key="3">
    <source>
        <dbReference type="Proteomes" id="UP000295530"/>
    </source>
</evidence>
<dbReference type="Proteomes" id="UP000295530">
    <property type="component" value="Unassembled WGS sequence"/>
</dbReference>